<dbReference type="InterPro" id="IPR029149">
    <property type="entry name" value="Creatin/AminoP/Spt16_N"/>
</dbReference>
<evidence type="ECO:0000256" key="8">
    <source>
        <dbReference type="ARBA" id="ARBA00022723"/>
    </source>
</evidence>
<evidence type="ECO:0000256" key="9">
    <source>
        <dbReference type="ARBA" id="ARBA00022801"/>
    </source>
</evidence>
<dbReference type="CDD" id="cd01087">
    <property type="entry name" value="Prolidase"/>
    <property type="match status" value="1"/>
</dbReference>
<organism evidence="17 18">
    <name type="scientific">Niveomyces insectorum RCEF 264</name>
    <dbReference type="NCBI Taxonomy" id="1081102"/>
    <lineage>
        <taxon>Eukaryota</taxon>
        <taxon>Fungi</taxon>
        <taxon>Dikarya</taxon>
        <taxon>Ascomycota</taxon>
        <taxon>Pezizomycotina</taxon>
        <taxon>Sordariomycetes</taxon>
        <taxon>Hypocreomycetidae</taxon>
        <taxon>Hypocreales</taxon>
        <taxon>Cordycipitaceae</taxon>
        <taxon>Niveomyces</taxon>
    </lineage>
</organism>
<dbReference type="Gene3D" id="3.90.230.10">
    <property type="entry name" value="Creatinase/methionine aminopeptidase superfamily"/>
    <property type="match status" value="1"/>
</dbReference>
<dbReference type="SUPFAM" id="SSF55920">
    <property type="entry name" value="Creatinase/aminopeptidase"/>
    <property type="match status" value="1"/>
</dbReference>
<dbReference type="InterPro" id="IPR007865">
    <property type="entry name" value="Aminopep_P_N"/>
</dbReference>
<comment type="caution">
    <text evidence="17">The sequence shown here is derived from an EMBL/GenBank/DDBJ whole genome shotgun (WGS) entry which is preliminary data.</text>
</comment>
<feature type="domain" description="Aminopeptidase P N-terminal" evidence="16">
    <location>
        <begin position="51"/>
        <end position="176"/>
    </location>
</feature>
<comment type="catalytic activity">
    <reaction evidence="1">
        <text>Release of any N-terminal amino acid, including proline, that is linked to proline, even from a dipeptide or tripeptide.</text>
        <dbReference type="EC" id="3.4.11.9"/>
    </reaction>
</comment>
<evidence type="ECO:0000256" key="10">
    <source>
        <dbReference type="ARBA" id="ARBA00023049"/>
    </source>
</evidence>
<dbReference type="PROSITE" id="PS00491">
    <property type="entry name" value="PROLINE_PEPTIDASE"/>
    <property type="match status" value="1"/>
</dbReference>
<evidence type="ECO:0000256" key="2">
    <source>
        <dbReference type="ARBA" id="ARBA00001936"/>
    </source>
</evidence>
<dbReference type="GO" id="GO:0006508">
    <property type="term" value="P:proteolysis"/>
    <property type="evidence" value="ECO:0007669"/>
    <property type="project" value="UniProtKB-KW"/>
</dbReference>
<dbReference type="Proteomes" id="UP000076874">
    <property type="component" value="Unassembled WGS sequence"/>
</dbReference>
<keyword evidence="11" id="KW-0464">Manganese</keyword>
<evidence type="ECO:0000256" key="5">
    <source>
        <dbReference type="ARBA" id="ARBA00012574"/>
    </source>
</evidence>
<dbReference type="SMART" id="SM01011">
    <property type="entry name" value="AMP_N"/>
    <property type="match status" value="1"/>
</dbReference>
<comment type="cofactor">
    <cofactor evidence="2">
        <name>Mn(2+)</name>
        <dbReference type="ChEBI" id="CHEBI:29035"/>
    </cofactor>
</comment>
<evidence type="ECO:0000256" key="13">
    <source>
        <dbReference type="ARBA" id="ARBA00032413"/>
    </source>
</evidence>
<comment type="similarity">
    <text evidence="4 14">Belongs to the peptidase M24B family.</text>
</comment>
<evidence type="ECO:0000256" key="14">
    <source>
        <dbReference type="RuleBase" id="RU000590"/>
    </source>
</evidence>
<keyword evidence="7" id="KW-0645">Protease</keyword>
<comment type="function">
    <text evidence="3">Catalyzes the removal of a penultimate prolyl residue from the N-termini of peptides.</text>
</comment>
<dbReference type="Gene3D" id="3.40.350.10">
    <property type="entry name" value="Creatinase/prolidase N-terminal domain"/>
    <property type="match status" value="1"/>
</dbReference>
<evidence type="ECO:0000313" key="18">
    <source>
        <dbReference type="Proteomes" id="UP000076874"/>
    </source>
</evidence>
<keyword evidence="18" id="KW-1185">Reference proteome</keyword>
<evidence type="ECO:0000256" key="15">
    <source>
        <dbReference type="SAM" id="MobiDB-lite"/>
    </source>
</evidence>
<evidence type="ECO:0000259" key="16">
    <source>
        <dbReference type="SMART" id="SM01011"/>
    </source>
</evidence>
<dbReference type="STRING" id="1081102.A0A168A1H5"/>
<proteinExistence type="inferred from homology"/>
<evidence type="ECO:0000256" key="6">
    <source>
        <dbReference type="ARBA" id="ARBA00022438"/>
    </source>
</evidence>
<reference evidence="17 18" key="1">
    <citation type="journal article" date="2016" name="Genome Biol. Evol.">
        <title>Divergent and convergent evolution of fungal pathogenicity.</title>
        <authorList>
            <person name="Shang Y."/>
            <person name="Xiao G."/>
            <person name="Zheng P."/>
            <person name="Cen K."/>
            <person name="Zhan S."/>
            <person name="Wang C."/>
        </authorList>
    </citation>
    <scope>NUCLEOTIDE SEQUENCE [LARGE SCALE GENOMIC DNA]</scope>
    <source>
        <strain evidence="17 18">RCEF 264</strain>
    </source>
</reference>
<dbReference type="EC" id="3.4.11.9" evidence="5"/>
<dbReference type="OrthoDB" id="10261878at2759"/>
<dbReference type="InterPro" id="IPR000994">
    <property type="entry name" value="Pept_M24"/>
</dbReference>
<evidence type="ECO:0000313" key="17">
    <source>
        <dbReference type="EMBL" id="OAA68129.1"/>
    </source>
</evidence>
<evidence type="ECO:0000256" key="7">
    <source>
        <dbReference type="ARBA" id="ARBA00022670"/>
    </source>
</evidence>
<dbReference type="InterPro" id="IPR001131">
    <property type="entry name" value="Peptidase_M24B_aminopep-P_CS"/>
</dbReference>
<dbReference type="GO" id="GO:0070006">
    <property type="term" value="F:metalloaminopeptidase activity"/>
    <property type="evidence" value="ECO:0007669"/>
    <property type="project" value="InterPro"/>
</dbReference>
<keyword evidence="6" id="KW-0031">Aminopeptidase</keyword>
<dbReference type="EMBL" id="AZHD01000001">
    <property type="protein sequence ID" value="OAA68129.1"/>
    <property type="molecule type" value="Genomic_DNA"/>
</dbReference>
<evidence type="ECO:0000256" key="3">
    <source>
        <dbReference type="ARBA" id="ARBA00002443"/>
    </source>
</evidence>
<keyword evidence="8 14" id="KW-0479">Metal-binding</keyword>
<dbReference type="GO" id="GO:0030145">
    <property type="term" value="F:manganese ion binding"/>
    <property type="evidence" value="ECO:0007669"/>
    <property type="project" value="InterPro"/>
</dbReference>
<dbReference type="PANTHER" id="PTHR43226:SF3">
    <property type="entry name" value="XAA-PRO AMINOPEPTIDASE AN0832-RELATED"/>
    <property type="match status" value="1"/>
</dbReference>
<dbReference type="PANTHER" id="PTHR43226">
    <property type="entry name" value="XAA-PRO AMINOPEPTIDASE 3"/>
    <property type="match status" value="1"/>
</dbReference>
<dbReference type="Pfam" id="PF00557">
    <property type="entry name" value="Peptidase_M24"/>
    <property type="match status" value="2"/>
</dbReference>
<gene>
    <name evidence="17" type="ORF">SPI_00324</name>
</gene>
<evidence type="ECO:0000256" key="4">
    <source>
        <dbReference type="ARBA" id="ARBA00008766"/>
    </source>
</evidence>
<sequence length="605" mass="66077">MARPMNLDMFVDHDLVFVDEFDALAIEVRLESTPEQAFEGMPAASSSKQRYPAKLHARKVAKELGVSDGLIYLPGLPSQLYEDSDMGPAFRQRRYFYYLGGADFENCTVTYDVARDYLALWVPFIDPRQVLWYGTSPGPTECREAIDIDFVGYTDDLESYLRRRLRIADGQDDVVGASVGSGFCRDRASGRTTEPSPSPLSPPLLPLSPRATTLFVLHADQVPCFLLPGQEHRPASISAAPQQCLIVDVTRLQPAMDAARVVKSPYEIAMIRRANDVSASAHRAVLQQLKGMANERDIEAAFLNRCLAGHGAKNQAYPVIAGAGANASVLHYFANDAPLAGRQLVCLDAGAEWNLYASDVTRTFPISGRFTPEAAAVYAAVERMQTEVCKRFRPGVPFAYLHLHAAHVAAQELLRLGILHGGTATDILAQGTVAAFFPHGLGHHVGLEVHDVLSSDLMSRPPTRDDEPGELGTFLSSVRGARSPLGAGKRQLVTPRMYASLVREAAAVSNGDVSVLLAQRGIRRLLEPGMVVTVEPGIYFCRPYIEAFFLAEPAHARFINEAVLEKYYDVGGVRIEDDLLVTEDGNENLTTAPKGEEALRIINGA</sequence>
<keyword evidence="9" id="KW-0378">Hydrolase</keyword>
<dbReference type="Pfam" id="PF05195">
    <property type="entry name" value="AMP_N"/>
    <property type="match status" value="1"/>
</dbReference>
<dbReference type="InterPro" id="IPR052433">
    <property type="entry name" value="X-Pro_dipept-like"/>
</dbReference>
<evidence type="ECO:0000256" key="1">
    <source>
        <dbReference type="ARBA" id="ARBA00001424"/>
    </source>
</evidence>
<feature type="compositionally biased region" description="Pro residues" evidence="15">
    <location>
        <begin position="196"/>
        <end position="205"/>
    </location>
</feature>
<evidence type="ECO:0000256" key="12">
    <source>
        <dbReference type="ARBA" id="ARBA00030849"/>
    </source>
</evidence>
<dbReference type="InterPro" id="IPR036005">
    <property type="entry name" value="Creatinase/aminopeptidase-like"/>
</dbReference>
<protein>
    <recommendedName>
        <fullName evidence="5">Xaa-Pro aminopeptidase</fullName>
        <ecNumber evidence="5">3.4.11.9</ecNumber>
    </recommendedName>
    <alternativeName>
        <fullName evidence="12">Aminoacylproline aminopeptidase</fullName>
    </alternativeName>
    <alternativeName>
        <fullName evidence="13">Prolidase</fullName>
    </alternativeName>
</protein>
<dbReference type="AlphaFoldDB" id="A0A168A1H5"/>
<accession>A0A168A1H5</accession>
<name>A0A168A1H5_9HYPO</name>
<keyword evidence="10" id="KW-0482">Metalloprotease</keyword>
<feature type="region of interest" description="Disordered" evidence="15">
    <location>
        <begin position="185"/>
        <end position="205"/>
    </location>
</feature>
<evidence type="ECO:0000256" key="11">
    <source>
        <dbReference type="ARBA" id="ARBA00023211"/>
    </source>
</evidence>
<dbReference type="SUPFAM" id="SSF53092">
    <property type="entry name" value="Creatinase/prolidase N-terminal domain"/>
    <property type="match status" value="1"/>
</dbReference>